<gene>
    <name evidence="2" type="ORF">CO661_06745</name>
</gene>
<protein>
    <submittedName>
        <fullName evidence="2">Uncharacterized protein</fullName>
    </submittedName>
</protein>
<reference evidence="2 3" key="1">
    <citation type="submission" date="2017-09" db="EMBL/GenBank/DDBJ databases">
        <title>Comparative genomics of rhizobia isolated from Phaseolus vulgaris in China.</title>
        <authorList>
            <person name="Tong W."/>
        </authorList>
    </citation>
    <scope>NUCLEOTIDE SEQUENCE [LARGE SCALE GENOMIC DNA]</scope>
    <source>
        <strain evidence="2 3">PCH1</strain>
    </source>
</reference>
<comment type="caution">
    <text evidence="2">The sequence shown here is derived from an EMBL/GenBank/DDBJ whole genome shotgun (WGS) entry which is preliminary data.</text>
</comment>
<feature type="region of interest" description="Disordered" evidence="1">
    <location>
        <begin position="161"/>
        <end position="181"/>
    </location>
</feature>
<organism evidence="2 3">
    <name type="scientific">Rhizobium fredii</name>
    <name type="common">Sinorhizobium fredii</name>
    <dbReference type="NCBI Taxonomy" id="380"/>
    <lineage>
        <taxon>Bacteria</taxon>
        <taxon>Pseudomonadati</taxon>
        <taxon>Pseudomonadota</taxon>
        <taxon>Alphaproteobacteria</taxon>
        <taxon>Hyphomicrobiales</taxon>
        <taxon>Rhizobiaceae</taxon>
        <taxon>Sinorhizobium/Ensifer group</taxon>
        <taxon>Sinorhizobium</taxon>
    </lineage>
</organism>
<evidence type="ECO:0000313" key="3">
    <source>
        <dbReference type="Proteomes" id="UP000220353"/>
    </source>
</evidence>
<dbReference type="AlphaFoldDB" id="A0A2A6M2X7"/>
<dbReference type="EMBL" id="NWTC01000004">
    <property type="protein sequence ID" value="PDT48826.1"/>
    <property type="molecule type" value="Genomic_DNA"/>
</dbReference>
<sequence>MFGGGLNYELVVLPPESGSFLQRLAVLLTTAAAVVVFLDSDTPAGFIEGLTGKPTSAWMKEFGSLSREIIVDAFATEEPTEDKVNDSPDPTREELACRSAEKFLTAVTRAILEKETDELVRLGMEDGELVGALDARADFYAACFNDGDVKRVGFTPDDTFPIPRNSFPGRAQKPIRKEGEEDPPEWIVTIENINVTSPNWVQEDQRTRQWKGNDASRRDCYFVIEDAEFWRLVKRKDLQVEVWDTLKVQWAYRVVDGKAKQRRVLRVLEFNGAKLATPLPPDAINAILGGHSSAAGSRAEPSLFEGW</sequence>
<dbReference type="Proteomes" id="UP000220353">
    <property type="component" value="Unassembled WGS sequence"/>
</dbReference>
<evidence type="ECO:0000256" key="1">
    <source>
        <dbReference type="SAM" id="MobiDB-lite"/>
    </source>
</evidence>
<name>A0A2A6M2X7_RHIFR</name>
<proteinExistence type="predicted"/>
<evidence type="ECO:0000313" key="2">
    <source>
        <dbReference type="EMBL" id="PDT48826.1"/>
    </source>
</evidence>
<accession>A0A2A6M2X7</accession>